<evidence type="ECO:0000259" key="1">
    <source>
        <dbReference type="PROSITE" id="PS50181"/>
    </source>
</evidence>
<dbReference type="Gene3D" id="1.20.1280.50">
    <property type="match status" value="2"/>
</dbReference>
<dbReference type="Pfam" id="PF00646">
    <property type="entry name" value="F-box"/>
    <property type="match status" value="1"/>
</dbReference>
<dbReference type="Pfam" id="PF08268">
    <property type="entry name" value="FBA_3"/>
    <property type="match status" value="1"/>
</dbReference>
<dbReference type="SMART" id="SM00256">
    <property type="entry name" value="FBOX"/>
    <property type="match status" value="2"/>
</dbReference>
<dbReference type="STRING" id="49390.A0A068TX71"/>
<dbReference type="InterPro" id="IPR017451">
    <property type="entry name" value="F-box-assoc_interact_dom"/>
</dbReference>
<dbReference type="PANTHER" id="PTHR31672">
    <property type="entry name" value="BNACNNG10540D PROTEIN"/>
    <property type="match status" value="1"/>
</dbReference>
<gene>
    <name evidence="2" type="ORF">GSCOC_T00032939001</name>
</gene>
<dbReference type="InterPro" id="IPR050796">
    <property type="entry name" value="SCF_F-box_component"/>
</dbReference>
<protein>
    <recommendedName>
        <fullName evidence="1">F-box domain-containing protein</fullName>
    </recommendedName>
</protein>
<dbReference type="PhylomeDB" id="A0A068TX71"/>
<dbReference type="InterPro" id="IPR006527">
    <property type="entry name" value="F-box-assoc_dom_typ1"/>
</dbReference>
<dbReference type="Proteomes" id="UP000295252">
    <property type="component" value="Chromosome III"/>
</dbReference>
<evidence type="ECO:0000313" key="2">
    <source>
        <dbReference type="EMBL" id="CDP00836.1"/>
    </source>
</evidence>
<dbReference type="EMBL" id="HG739089">
    <property type="protein sequence ID" value="CDP00836.1"/>
    <property type="molecule type" value="Genomic_DNA"/>
</dbReference>
<organism evidence="2 3">
    <name type="scientific">Coffea canephora</name>
    <name type="common">Robusta coffee</name>
    <dbReference type="NCBI Taxonomy" id="49390"/>
    <lineage>
        <taxon>Eukaryota</taxon>
        <taxon>Viridiplantae</taxon>
        <taxon>Streptophyta</taxon>
        <taxon>Embryophyta</taxon>
        <taxon>Tracheophyta</taxon>
        <taxon>Spermatophyta</taxon>
        <taxon>Magnoliopsida</taxon>
        <taxon>eudicotyledons</taxon>
        <taxon>Gunneridae</taxon>
        <taxon>Pentapetalae</taxon>
        <taxon>asterids</taxon>
        <taxon>lamiids</taxon>
        <taxon>Gentianales</taxon>
        <taxon>Rubiaceae</taxon>
        <taxon>Ixoroideae</taxon>
        <taxon>Gardenieae complex</taxon>
        <taxon>Bertiereae - Coffeeae clade</taxon>
        <taxon>Coffeeae</taxon>
        <taxon>Coffea</taxon>
    </lineage>
</organism>
<name>A0A068TX71_COFCA</name>
<sequence>MIDWKRRKITQSSASPAKERICNGISISILDLPICILVEIFLRLSISTVVDCKRVCKAWYKFISDTEFASVYLRKPPFTSVILPVEKNGLCLLELKGGYDYTSKRICPKICRTPDGFSRGSVTILGSCNGLLCLAHYIYGEEQNYRLYVCNPLLGEYVMLPQPKVDKRIREEVYGFGFSPKTGQYKLFRIITRKWRVGKTEAQVCTVGIGNDWRVLRENAPFPLARKCLGEIPSAVQICEVTLNGALHWISGDLSKPDFIYSFDISEEKVRLVPHPHGMVERNRWTSLGVLRDCLCVFQVTRSSPGMDIWWMMKYGEVESWTRDTIMDSCLPQDLEYRRPYHPTLIWKTSEMLMCPDYGPLICYNIEEKTAMEVTTKVDRRFRSLPVPFHPCFLSLIDVLEAGHVEGVGGELNFVMGCKRDEITSPNNKRNAGTSIMDLPTFILVNILSRVPSITILCIKSICKTWYRFISDPHFADTYFTARQSVNLVLSTRDSACSFLELKAGDNNDNQLNYKSGLPARLSDDRVAFLGSCNGLICFSVSSNSMPNYSVLFICNLLLRKFSPIPIPKVEKNIREDVYGFGYSPLTGHYKILRIFTKKWHPGKSEAHVCTIGSDKDWRVIENHTPFPMGRKWSEFSNVAHLSGATVNGALHWIVENPQNPDFIYSFDLCDEEVHRVPPPPYMGKRSSWTSLGVLRDCLCVYHTICPANLDIWLMKDYGVVSSWTKESLSADHIPVGLANHAVLPILTWRSGELLMQVDSGPLISYCPKSKKCNVLKIESDFGGCFIAALHFPSFLSPKTALKECHLVSSK</sequence>
<dbReference type="OrthoDB" id="610337at2759"/>
<dbReference type="InterPro" id="IPR001810">
    <property type="entry name" value="F-box_dom"/>
</dbReference>
<dbReference type="Pfam" id="PF07734">
    <property type="entry name" value="FBA_1"/>
    <property type="match status" value="1"/>
</dbReference>
<dbReference type="OMA" id="YKVVFWY"/>
<proteinExistence type="predicted"/>
<dbReference type="PROSITE" id="PS50181">
    <property type="entry name" value="FBOX"/>
    <property type="match status" value="2"/>
</dbReference>
<evidence type="ECO:0000313" key="3">
    <source>
        <dbReference type="Proteomes" id="UP000295252"/>
    </source>
</evidence>
<dbReference type="SUPFAM" id="SSF81383">
    <property type="entry name" value="F-box domain"/>
    <property type="match status" value="2"/>
</dbReference>
<reference evidence="3" key="1">
    <citation type="journal article" date="2014" name="Science">
        <title>The coffee genome provides insight into the convergent evolution of caffeine biosynthesis.</title>
        <authorList>
            <person name="Denoeud F."/>
            <person name="Carretero-Paulet L."/>
            <person name="Dereeper A."/>
            <person name="Droc G."/>
            <person name="Guyot R."/>
            <person name="Pietrella M."/>
            <person name="Zheng C."/>
            <person name="Alberti A."/>
            <person name="Anthony F."/>
            <person name="Aprea G."/>
            <person name="Aury J.M."/>
            <person name="Bento P."/>
            <person name="Bernard M."/>
            <person name="Bocs S."/>
            <person name="Campa C."/>
            <person name="Cenci A."/>
            <person name="Combes M.C."/>
            <person name="Crouzillat D."/>
            <person name="Da Silva C."/>
            <person name="Daddiego L."/>
            <person name="De Bellis F."/>
            <person name="Dussert S."/>
            <person name="Garsmeur O."/>
            <person name="Gayraud T."/>
            <person name="Guignon V."/>
            <person name="Jahn K."/>
            <person name="Jamilloux V."/>
            <person name="Joet T."/>
            <person name="Labadie K."/>
            <person name="Lan T."/>
            <person name="Leclercq J."/>
            <person name="Lepelley M."/>
            <person name="Leroy T."/>
            <person name="Li L.T."/>
            <person name="Librado P."/>
            <person name="Lopez L."/>
            <person name="Munoz A."/>
            <person name="Noel B."/>
            <person name="Pallavicini A."/>
            <person name="Perrotta G."/>
            <person name="Poncet V."/>
            <person name="Pot D."/>
            <person name="Priyono X."/>
            <person name="Rigoreau M."/>
            <person name="Rouard M."/>
            <person name="Rozas J."/>
            <person name="Tranchant-Dubreuil C."/>
            <person name="VanBuren R."/>
            <person name="Zhang Q."/>
            <person name="Andrade A.C."/>
            <person name="Argout X."/>
            <person name="Bertrand B."/>
            <person name="de Kochko A."/>
            <person name="Graziosi G."/>
            <person name="Henry R.J."/>
            <person name="Jayarama X."/>
            <person name="Ming R."/>
            <person name="Nagai C."/>
            <person name="Rounsley S."/>
            <person name="Sankoff D."/>
            <person name="Giuliano G."/>
            <person name="Albert V.A."/>
            <person name="Wincker P."/>
            <person name="Lashermes P."/>
        </authorList>
    </citation>
    <scope>NUCLEOTIDE SEQUENCE [LARGE SCALE GENOMIC DNA]</scope>
    <source>
        <strain evidence="3">cv. DH200-94</strain>
    </source>
</reference>
<dbReference type="AlphaFoldDB" id="A0A068TX71"/>
<dbReference type="InterPro" id="IPR013187">
    <property type="entry name" value="F-box-assoc_dom_typ3"/>
</dbReference>
<dbReference type="InterPro" id="IPR036047">
    <property type="entry name" value="F-box-like_dom_sf"/>
</dbReference>
<dbReference type="Pfam" id="PF12937">
    <property type="entry name" value="F-box-like"/>
    <property type="match status" value="1"/>
</dbReference>
<feature type="domain" description="F-box" evidence="1">
    <location>
        <begin position="26"/>
        <end position="75"/>
    </location>
</feature>
<dbReference type="InParanoid" id="A0A068TX71"/>
<dbReference type="PANTHER" id="PTHR31672:SF13">
    <property type="entry name" value="F-BOX PROTEIN CPR30-LIKE"/>
    <property type="match status" value="1"/>
</dbReference>
<dbReference type="NCBIfam" id="TIGR01640">
    <property type="entry name" value="F_box_assoc_1"/>
    <property type="match status" value="2"/>
</dbReference>
<feature type="domain" description="F-box" evidence="1">
    <location>
        <begin position="433"/>
        <end position="483"/>
    </location>
</feature>
<dbReference type="Gramene" id="CDP00836">
    <property type="protein sequence ID" value="CDP00836"/>
    <property type="gene ID" value="GSCOC_T00032939001"/>
</dbReference>
<accession>A0A068TX71</accession>
<keyword evidence="3" id="KW-1185">Reference proteome</keyword>